<evidence type="ECO:0000256" key="1">
    <source>
        <dbReference type="SAM" id="Phobius"/>
    </source>
</evidence>
<evidence type="ECO:0000313" key="2">
    <source>
        <dbReference type="EMBL" id="AXE21045.1"/>
    </source>
</evidence>
<keyword evidence="1" id="KW-0812">Transmembrane</keyword>
<feature type="transmembrane region" description="Helical" evidence="1">
    <location>
        <begin position="230"/>
        <end position="248"/>
    </location>
</feature>
<dbReference type="AlphaFoldDB" id="A0A344TQX4"/>
<feature type="transmembrane region" description="Helical" evidence="1">
    <location>
        <begin position="163"/>
        <end position="195"/>
    </location>
</feature>
<keyword evidence="3" id="KW-1185">Reference proteome</keyword>
<feature type="transmembrane region" description="Helical" evidence="1">
    <location>
        <begin position="114"/>
        <end position="131"/>
    </location>
</feature>
<protein>
    <submittedName>
        <fullName evidence="2">Uncharacterized protein</fullName>
    </submittedName>
</protein>
<reference evidence="2 3" key="1">
    <citation type="submission" date="2018-07" db="EMBL/GenBank/DDBJ databases">
        <title>Genome sequencing of Runella.</title>
        <authorList>
            <person name="Baek M.-G."/>
            <person name="Yi H."/>
        </authorList>
    </citation>
    <scope>NUCLEOTIDE SEQUENCE [LARGE SCALE GENOMIC DNA]</scope>
    <source>
        <strain evidence="2 3">HYN0085</strain>
    </source>
</reference>
<feature type="transmembrane region" description="Helical" evidence="1">
    <location>
        <begin position="202"/>
        <end position="218"/>
    </location>
</feature>
<dbReference type="OrthoDB" id="910687at2"/>
<proteinExistence type="predicted"/>
<name>A0A344TQX4_9BACT</name>
<feature type="transmembrane region" description="Helical" evidence="1">
    <location>
        <begin position="90"/>
        <end position="108"/>
    </location>
</feature>
<gene>
    <name evidence="2" type="ORF">DR864_26575</name>
</gene>
<feature type="transmembrane region" description="Helical" evidence="1">
    <location>
        <begin position="260"/>
        <end position="278"/>
    </location>
</feature>
<feature type="transmembrane region" description="Helical" evidence="1">
    <location>
        <begin position="6"/>
        <end position="24"/>
    </location>
</feature>
<accession>A0A344TQX4</accession>
<dbReference type="RefSeq" id="WP_114069808.1">
    <property type="nucleotide sequence ID" value="NZ_CP030850.1"/>
</dbReference>
<feature type="transmembrane region" description="Helical" evidence="1">
    <location>
        <begin position="357"/>
        <end position="379"/>
    </location>
</feature>
<feature type="transmembrane region" description="Helical" evidence="1">
    <location>
        <begin position="298"/>
        <end position="320"/>
    </location>
</feature>
<dbReference type="EMBL" id="CP030850">
    <property type="protein sequence ID" value="AXE21045.1"/>
    <property type="molecule type" value="Genomic_DNA"/>
</dbReference>
<dbReference type="Proteomes" id="UP000251993">
    <property type="component" value="Chromosome"/>
</dbReference>
<feature type="transmembrane region" description="Helical" evidence="1">
    <location>
        <begin position="332"/>
        <end position="351"/>
    </location>
</feature>
<keyword evidence="1" id="KW-0472">Membrane</keyword>
<organism evidence="2 3">
    <name type="scientific">Runella rosea</name>
    <dbReference type="NCBI Taxonomy" id="2259595"/>
    <lineage>
        <taxon>Bacteria</taxon>
        <taxon>Pseudomonadati</taxon>
        <taxon>Bacteroidota</taxon>
        <taxon>Cytophagia</taxon>
        <taxon>Cytophagales</taxon>
        <taxon>Spirosomataceae</taxon>
        <taxon>Runella</taxon>
    </lineage>
</organism>
<keyword evidence="1" id="KW-1133">Transmembrane helix</keyword>
<feature type="transmembrane region" description="Helical" evidence="1">
    <location>
        <begin position="138"/>
        <end position="157"/>
    </location>
</feature>
<evidence type="ECO:0000313" key="3">
    <source>
        <dbReference type="Proteomes" id="UP000251993"/>
    </source>
</evidence>
<sequence length="568" mass="64523">MRVLNLVVGVLLVLLATTFFWFIYSLAVNIPYIDDYAFFDYTLRLIDAPSIGEFWKVLWAQHGGHRIVLTKLSFLIQYLLTGEINYRQKILIETFFIWSFFWLFWYVFRKNSIPFFYLLPVGFILFSPIYYQDIFWNMTAWQHAGSTLLITLCFYFLCLSRRHSFLIALLFGVMVTFNNGNGWLSLFIGGGLLLLQKRNKRAVIWLIFCAVLSLVHLTDSAQELHGTFSAKYFFQTLCVFLGSIFFFVRGNQSDNFYGGLGLLGAGLLLMILLLSVYLKLVRNNKLAITISHKITSHAINLAILGLTACMIFTAIGAGLLRQSKGFVVWPHYMIYSVFTALCIYALTIVLLPNKYRMMAGVSGVLFSMLIEIGGILFAFPDAVVFRKQLISDAFKLKNEKVNKKPLTYINPISIGKSRYSEMVARGMYHLPPTPLDELSAQVFGEIIDTSLTPSVDMLLQIQTETGSGRTIGLSNQKLFAGESHSVYVLLKNKEEVYLIAPKPGLLSNRRTLLRSGKIYQDGFSIDLFRTNYTSGNYQLGLILPIDKGFRVVYTSQQITIKNPDPGKD</sequence>
<dbReference type="KEGG" id="run:DR864_26575"/>